<accession>F9F557</accession>
<protein>
    <recommendedName>
        <fullName evidence="2">NAD(P)-binding domain-containing protein</fullName>
    </recommendedName>
</protein>
<dbReference type="SUPFAM" id="SSF51735">
    <property type="entry name" value="NAD(P)-binding Rossmann-fold domains"/>
    <property type="match status" value="1"/>
</dbReference>
<comment type="caution">
    <text evidence="1">The sequence shown here is derived from an EMBL/GenBank/DDBJ whole genome shotgun (WGS) entry which is preliminary data.</text>
</comment>
<dbReference type="EMBL" id="AFQF01000493">
    <property type="protein sequence ID" value="EGU87941.1"/>
    <property type="molecule type" value="Genomic_DNA"/>
</dbReference>
<reference evidence="1" key="1">
    <citation type="journal article" date="2012" name="Mol. Plant Microbe Interact.">
        <title>A highly conserved effector in Fusarium oxysporum is required for full virulence on Arabidopsis.</title>
        <authorList>
            <person name="Thatcher L.F."/>
            <person name="Gardiner D.M."/>
            <person name="Kazan K."/>
            <person name="Manners J."/>
        </authorList>
    </citation>
    <scope>NUCLEOTIDE SEQUENCE [LARGE SCALE GENOMIC DNA]</scope>
    <source>
        <strain evidence="1">Fo5176</strain>
    </source>
</reference>
<organism evidence="1">
    <name type="scientific">Fusarium oxysporum (strain Fo5176)</name>
    <name type="common">Fusarium vascular wilt</name>
    <dbReference type="NCBI Taxonomy" id="660025"/>
    <lineage>
        <taxon>Eukaryota</taxon>
        <taxon>Fungi</taxon>
        <taxon>Dikarya</taxon>
        <taxon>Ascomycota</taxon>
        <taxon>Pezizomycotina</taxon>
        <taxon>Sordariomycetes</taxon>
        <taxon>Hypocreomycetidae</taxon>
        <taxon>Hypocreales</taxon>
        <taxon>Nectriaceae</taxon>
        <taxon>Fusarium</taxon>
        <taxon>Fusarium oxysporum species complex</taxon>
    </lineage>
</organism>
<dbReference type="OrthoDB" id="3535423at2759"/>
<dbReference type="AlphaFoldDB" id="F9F557"/>
<name>F9F557_FUSOF</name>
<dbReference type="InterPro" id="IPR036291">
    <property type="entry name" value="NAD(P)-bd_dom_sf"/>
</dbReference>
<proteinExistence type="predicted"/>
<dbReference type="PaxDb" id="5507-FOXG_11403P0"/>
<dbReference type="STRING" id="660025.F9F557"/>
<evidence type="ECO:0008006" key="2">
    <source>
        <dbReference type="Google" id="ProtNLM"/>
    </source>
</evidence>
<dbReference type="PANTHER" id="PTHR14097">
    <property type="entry name" value="OXIDOREDUCTASE HTATIP2"/>
    <property type="match status" value="1"/>
</dbReference>
<evidence type="ECO:0000313" key="1">
    <source>
        <dbReference type="EMBL" id="EGU87941.1"/>
    </source>
</evidence>
<dbReference type="Gene3D" id="3.40.50.720">
    <property type="entry name" value="NAD(P)-binding Rossmann-like Domain"/>
    <property type="match status" value="1"/>
</dbReference>
<sequence length="366" mass="40335">MVGNEIVKHCLADARITKVVILTRKAVSMDIESHPKADVIMIQDFARYSDEVLRRLEGSSACLWAIGARPDRLNHDKALLHHVNVELPLTAAKTLSERIAPKTPAGNRFNFVLCSNRTNSKASSLLSLGDPRKPKSEAEKGLCEIADASPETFSAWILRPSAIVTPDAPKKRRLVGGRSAHGVEVTQMAKAFVKVACEGYKDRIIDNDALLKISCHVAATAVSNKTATISNVTEESEANAEEDVEICTTPQEAWLFDPNSCDHSDESIWKIMPEKLLPLGPASGPEVGKTPVYVMNQLPSLCFGVYILCTSALPQDKSKKEEESIETERQGQLLINFVSMQNETTNIVFDGIFLNRMKRIRNECHA</sequence>
<gene>
    <name evidence="1" type="ORF">FOXB_01532</name>
</gene>
<dbReference type="PANTHER" id="PTHR14097:SF8">
    <property type="entry name" value="NAD(P)-BINDING DOMAIN-CONTAINING PROTEIN"/>
    <property type="match status" value="1"/>
</dbReference>